<organism evidence="9 10">
    <name type="scientific">Macleaya cordata</name>
    <name type="common">Five-seeded plume-poppy</name>
    <name type="synonym">Bocconia cordata</name>
    <dbReference type="NCBI Taxonomy" id="56857"/>
    <lineage>
        <taxon>Eukaryota</taxon>
        <taxon>Viridiplantae</taxon>
        <taxon>Streptophyta</taxon>
        <taxon>Embryophyta</taxon>
        <taxon>Tracheophyta</taxon>
        <taxon>Spermatophyta</taxon>
        <taxon>Magnoliopsida</taxon>
        <taxon>Ranunculales</taxon>
        <taxon>Papaveraceae</taxon>
        <taxon>Papaveroideae</taxon>
        <taxon>Macleaya</taxon>
    </lineage>
</organism>
<keyword evidence="4" id="KW-0256">Endoplasmic reticulum</keyword>
<dbReference type="EMBL" id="MVGT01001732">
    <property type="protein sequence ID" value="OVA11112.1"/>
    <property type="molecule type" value="Genomic_DNA"/>
</dbReference>
<evidence type="ECO:0000256" key="5">
    <source>
        <dbReference type="ARBA" id="ARBA00022989"/>
    </source>
</evidence>
<evidence type="ECO:0000256" key="1">
    <source>
        <dbReference type="ARBA" id="ARBA00004477"/>
    </source>
</evidence>
<dbReference type="InterPro" id="IPR051987">
    <property type="entry name" value="Sigma-2_receptor-like"/>
</dbReference>
<dbReference type="PIRSF" id="PIRSF031032">
    <property type="entry name" value="TMP_97_prd"/>
    <property type="match status" value="1"/>
</dbReference>
<feature type="transmembrane region" description="Helical" evidence="7">
    <location>
        <begin position="62"/>
        <end position="85"/>
    </location>
</feature>
<comment type="similarity">
    <text evidence="2">Belongs to the TMEM97/sigma-2 receptor family.</text>
</comment>
<dbReference type="InterPro" id="IPR033118">
    <property type="entry name" value="EXPERA"/>
</dbReference>
<evidence type="ECO:0000256" key="7">
    <source>
        <dbReference type="PIRNR" id="PIRNR031032"/>
    </source>
</evidence>
<comment type="caution">
    <text evidence="9">The sequence shown here is derived from an EMBL/GenBank/DDBJ whole genome shotgun (WGS) entry which is preliminary data.</text>
</comment>
<evidence type="ECO:0000256" key="4">
    <source>
        <dbReference type="ARBA" id="ARBA00022824"/>
    </source>
</evidence>
<dbReference type="OrthoDB" id="433124at2759"/>
<evidence type="ECO:0000259" key="8">
    <source>
        <dbReference type="PROSITE" id="PS51751"/>
    </source>
</evidence>
<name>A0A200QL10_MACCD</name>
<feature type="domain" description="EXPERA" evidence="8">
    <location>
        <begin position="7"/>
        <end position="139"/>
    </location>
</feature>
<evidence type="ECO:0000313" key="10">
    <source>
        <dbReference type="Proteomes" id="UP000195402"/>
    </source>
</evidence>
<dbReference type="PROSITE" id="PS51751">
    <property type="entry name" value="EXPERA"/>
    <property type="match status" value="1"/>
</dbReference>
<evidence type="ECO:0000256" key="2">
    <source>
        <dbReference type="ARBA" id="ARBA00009096"/>
    </source>
</evidence>
<evidence type="ECO:0000256" key="3">
    <source>
        <dbReference type="ARBA" id="ARBA00022692"/>
    </source>
</evidence>
<feature type="transmembrane region" description="Helical" evidence="7">
    <location>
        <begin position="124"/>
        <end position="144"/>
    </location>
</feature>
<reference evidence="9 10" key="1">
    <citation type="journal article" date="2017" name="Mol. Plant">
        <title>The Genome of Medicinal Plant Macleaya cordata Provides New Insights into Benzylisoquinoline Alkaloids Metabolism.</title>
        <authorList>
            <person name="Liu X."/>
            <person name="Liu Y."/>
            <person name="Huang P."/>
            <person name="Ma Y."/>
            <person name="Qing Z."/>
            <person name="Tang Q."/>
            <person name="Cao H."/>
            <person name="Cheng P."/>
            <person name="Zheng Y."/>
            <person name="Yuan Z."/>
            <person name="Zhou Y."/>
            <person name="Liu J."/>
            <person name="Tang Z."/>
            <person name="Zhuo Y."/>
            <person name="Zhang Y."/>
            <person name="Yu L."/>
            <person name="Huang J."/>
            <person name="Yang P."/>
            <person name="Peng Q."/>
            <person name="Zhang J."/>
            <person name="Jiang W."/>
            <person name="Zhang Z."/>
            <person name="Lin K."/>
            <person name="Ro D.K."/>
            <person name="Chen X."/>
            <person name="Xiong X."/>
            <person name="Shang Y."/>
            <person name="Huang S."/>
            <person name="Zeng J."/>
        </authorList>
    </citation>
    <scope>NUCLEOTIDE SEQUENCE [LARGE SCALE GENOMIC DNA]</scope>
    <source>
        <strain evidence="10">cv. BLH2017</strain>
        <tissue evidence="9">Root</tissue>
    </source>
</reference>
<protein>
    <submittedName>
        <fullName evidence="9">Transmembrane protein 6/97</fullName>
    </submittedName>
</protein>
<gene>
    <name evidence="9" type="ORF">BVC80_1741g101</name>
</gene>
<dbReference type="InterPro" id="IPR016964">
    <property type="entry name" value="Sigma2_recept"/>
</dbReference>
<keyword evidence="5 7" id="KW-1133">Transmembrane helix</keyword>
<evidence type="ECO:0000313" key="9">
    <source>
        <dbReference type="EMBL" id="OVA11112.1"/>
    </source>
</evidence>
<dbReference type="Proteomes" id="UP000195402">
    <property type="component" value="Unassembled WGS sequence"/>
</dbReference>
<dbReference type="GO" id="GO:0005789">
    <property type="term" value="C:endoplasmic reticulum membrane"/>
    <property type="evidence" value="ECO:0007669"/>
    <property type="project" value="UniProtKB-SubCell"/>
</dbReference>
<accession>A0A200QL10</accession>
<dbReference type="Pfam" id="PF05241">
    <property type="entry name" value="EBP"/>
    <property type="match status" value="1"/>
</dbReference>
<keyword evidence="10" id="KW-1185">Reference proteome</keyword>
<keyword evidence="6 7" id="KW-0472">Membrane</keyword>
<dbReference type="PANTHER" id="PTHR31204:SF1">
    <property type="entry name" value="SIGMA INTRACELLULAR RECEPTOR 2"/>
    <property type="match status" value="1"/>
</dbReference>
<proteinExistence type="inferred from homology"/>
<dbReference type="STRING" id="56857.A0A200QL10"/>
<sequence>MGLQNFVNGFFFVYFLFIAIIIPLFDGQIVLPSWFFPKILVEQFYQHALENRDFLVLEKPDFLIRLTWVELLVQWPLSIANLYAILTNKSWFRKTCLIYGVSTATSLVAILSEMIRSPKSNSKLVIIHAPLLVLALISILNGLLAPPQSVSDSVDIVTSRPTIARKKKA</sequence>
<dbReference type="InParanoid" id="A0A200QL10"/>
<dbReference type="PANTHER" id="PTHR31204">
    <property type="entry name" value="SIGMA INTRACELLULAR RECEPTOR 2"/>
    <property type="match status" value="1"/>
</dbReference>
<dbReference type="OMA" id="HRWFAAE"/>
<dbReference type="AlphaFoldDB" id="A0A200QL10"/>
<dbReference type="FunCoup" id="A0A200QL10">
    <property type="interactions" value="789"/>
</dbReference>
<feature type="transmembrane region" description="Helical" evidence="7">
    <location>
        <begin position="6"/>
        <end position="25"/>
    </location>
</feature>
<keyword evidence="3 7" id="KW-0812">Transmembrane</keyword>
<comment type="subcellular location">
    <subcellularLocation>
        <location evidence="1">Endoplasmic reticulum membrane</location>
        <topology evidence="1">Multi-pass membrane protein</topology>
    </subcellularLocation>
</comment>
<evidence type="ECO:0000256" key="6">
    <source>
        <dbReference type="ARBA" id="ARBA00023136"/>
    </source>
</evidence>